<protein>
    <recommendedName>
        <fullName evidence="3">DUF1878 family protein</fullName>
    </recommendedName>
</protein>
<evidence type="ECO:0000313" key="2">
    <source>
        <dbReference type="Proteomes" id="UP001065593"/>
    </source>
</evidence>
<evidence type="ECO:0008006" key="3">
    <source>
        <dbReference type="Google" id="ProtNLM"/>
    </source>
</evidence>
<dbReference type="RefSeq" id="WP_264988917.1">
    <property type="nucleotide sequence ID" value="NZ_BRZA01000002.1"/>
</dbReference>
<evidence type="ECO:0000313" key="1">
    <source>
        <dbReference type="EMBL" id="GLC89175.1"/>
    </source>
</evidence>
<dbReference type="Proteomes" id="UP001065593">
    <property type="component" value="Unassembled WGS sequence"/>
</dbReference>
<proteinExistence type="predicted"/>
<keyword evidence="2" id="KW-1185">Reference proteome</keyword>
<sequence length="111" mass="13075">MQAHNEALEVELAAAIQQLIHLELEENYAEMNQYFARLLAKLQAAQLIDYKLDVLVEPQAFTTEICLLLESLQEAKKKPHKRHGLLTHRHILKIWLRKHPQLMKEFLPQLF</sequence>
<organism evidence="1 2">
    <name type="scientific">Lysinibacillus piscis</name>
    <dbReference type="NCBI Taxonomy" id="2518931"/>
    <lineage>
        <taxon>Bacteria</taxon>
        <taxon>Bacillati</taxon>
        <taxon>Bacillota</taxon>
        <taxon>Bacilli</taxon>
        <taxon>Bacillales</taxon>
        <taxon>Bacillaceae</taxon>
        <taxon>Lysinibacillus</taxon>
    </lineage>
</organism>
<gene>
    <name evidence="1" type="ORF">LYSBPC_23020</name>
</gene>
<name>A0ABQ5NLE8_9BACI</name>
<dbReference type="EMBL" id="BRZA01000002">
    <property type="protein sequence ID" value="GLC89175.1"/>
    <property type="molecule type" value="Genomic_DNA"/>
</dbReference>
<reference evidence="1" key="1">
    <citation type="submission" date="2022-08" db="EMBL/GenBank/DDBJ databases">
        <title>Draft genome sequence of Lysinibacillus sp. strain KH24.</title>
        <authorList>
            <person name="Kanbe H."/>
            <person name="Itoh H."/>
        </authorList>
    </citation>
    <scope>NUCLEOTIDE SEQUENCE</scope>
    <source>
        <strain evidence="1">KH24</strain>
    </source>
</reference>
<accession>A0ABQ5NLE8</accession>
<comment type="caution">
    <text evidence="1">The sequence shown here is derived from an EMBL/GenBank/DDBJ whole genome shotgun (WGS) entry which is preliminary data.</text>
</comment>